<dbReference type="AlphaFoldDB" id="A0A0A9FS98"/>
<accession>A0A0A9FS98</accession>
<organism evidence="1">
    <name type="scientific">Arundo donax</name>
    <name type="common">Giant reed</name>
    <name type="synonym">Donax arundinaceus</name>
    <dbReference type="NCBI Taxonomy" id="35708"/>
    <lineage>
        <taxon>Eukaryota</taxon>
        <taxon>Viridiplantae</taxon>
        <taxon>Streptophyta</taxon>
        <taxon>Embryophyta</taxon>
        <taxon>Tracheophyta</taxon>
        <taxon>Spermatophyta</taxon>
        <taxon>Magnoliopsida</taxon>
        <taxon>Liliopsida</taxon>
        <taxon>Poales</taxon>
        <taxon>Poaceae</taxon>
        <taxon>PACMAD clade</taxon>
        <taxon>Arundinoideae</taxon>
        <taxon>Arundineae</taxon>
        <taxon>Arundo</taxon>
    </lineage>
</organism>
<evidence type="ECO:0000313" key="1">
    <source>
        <dbReference type="EMBL" id="JAE13196.1"/>
    </source>
</evidence>
<sequence length="35" mass="3855">MFSSLVYDSSLLANSVRRISSRGLGEVRGHPRIPP</sequence>
<proteinExistence type="predicted"/>
<protein>
    <submittedName>
        <fullName evidence="1">Uncharacterized protein</fullName>
    </submittedName>
</protein>
<name>A0A0A9FS98_ARUDO</name>
<reference evidence="1" key="1">
    <citation type="submission" date="2014-09" db="EMBL/GenBank/DDBJ databases">
        <authorList>
            <person name="Magalhaes I.L.F."/>
            <person name="Oliveira U."/>
            <person name="Santos F.R."/>
            <person name="Vidigal T.H.D.A."/>
            <person name="Brescovit A.D."/>
            <person name="Santos A.J."/>
        </authorList>
    </citation>
    <scope>NUCLEOTIDE SEQUENCE</scope>
    <source>
        <tissue evidence="1">Shoot tissue taken approximately 20 cm above the soil surface</tissue>
    </source>
</reference>
<reference evidence="1" key="2">
    <citation type="journal article" date="2015" name="Data Brief">
        <title>Shoot transcriptome of the giant reed, Arundo donax.</title>
        <authorList>
            <person name="Barrero R.A."/>
            <person name="Guerrero F.D."/>
            <person name="Moolhuijzen P."/>
            <person name="Goolsby J.A."/>
            <person name="Tidwell J."/>
            <person name="Bellgard S.E."/>
            <person name="Bellgard M.I."/>
        </authorList>
    </citation>
    <scope>NUCLEOTIDE SEQUENCE</scope>
    <source>
        <tissue evidence="1">Shoot tissue taken approximately 20 cm above the soil surface</tissue>
    </source>
</reference>
<dbReference type="EMBL" id="GBRH01184700">
    <property type="protein sequence ID" value="JAE13196.1"/>
    <property type="molecule type" value="Transcribed_RNA"/>
</dbReference>